<feature type="domain" description="Glycoside hydrolase family 3 N-terminal" evidence="4">
    <location>
        <begin position="46"/>
        <end position="374"/>
    </location>
</feature>
<dbReference type="InterPro" id="IPR051915">
    <property type="entry name" value="Cellulose_Degrad_GH3"/>
</dbReference>
<dbReference type="GO" id="GO:0009251">
    <property type="term" value="P:glucan catabolic process"/>
    <property type="evidence" value="ECO:0007669"/>
    <property type="project" value="TreeGrafter"/>
</dbReference>
<evidence type="ECO:0000256" key="2">
    <source>
        <dbReference type="ARBA" id="ARBA00023295"/>
    </source>
</evidence>
<dbReference type="SUPFAM" id="SSF52279">
    <property type="entry name" value="Beta-D-glucan exohydrolase, C-terminal domain"/>
    <property type="match status" value="1"/>
</dbReference>
<accession>A0AAD9WQ54</accession>
<dbReference type="PRINTS" id="PR00133">
    <property type="entry name" value="GLHYDRLASE3"/>
</dbReference>
<evidence type="ECO:0000313" key="7">
    <source>
        <dbReference type="Proteomes" id="UP001280121"/>
    </source>
</evidence>
<dbReference type="InterPro" id="IPR002772">
    <property type="entry name" value="Glyco_hydro_3_C"/>
</dbReference>
<dbReference type="PANTHER" id="PTHR30620">
    <property type="entry name" value="PERIPLASMIC BETA-GLUCOSIDASE-RELATED"/>
    <property type="match status" value="1"/>
</dbReference>
<feature type="signal peptide" evidence="3">
    <location>
        <begin position="1"/>
        <end position="22"/>
    </location>
</feature>
<dbReference type="Gene3D" id="3.40.50.1700">
    <property type="entry name" value="Glycoside hydrolase family 3 C-terminal domain"/>
    <property type="match status" value="1"/>
</dbReference>
<dbReference type="Pfam" id="PF00933">
    <property type="entry name" value="Glyco_hydro_3"/>
    <property type="match status" value="1"/>
</dbReference>
<dbReference type="AlphaFoldDB" id="A0AAD9WQ54"/>
<comment type="caution">
    <text evidence="6">The sequence shown here is derived from an EMBL/GenBank/DDBJ whole genome shotgun (WGS) entry which is preliminary data.</text>
</comment>
<sequence>MASRIPILLMGMLLPLCFMAEAEYMKYKDSKQPLNVRIKDLMSRMTLEEKVGQMTQIERTIASAEVMKKYFIGSILSGGGSVPAPKASAEAWIDMVNDFQNGSLSTRLGIPMIYGIDAVHGHNNVYKATIFPHNVGLGATRDPELVKRIGAATALEVRATGIPYVFAPSIAVCRDPRWGRCYESYSEDHKIVQAMTEIVPGLQGDLPAGSREGVPFVSGKTKVAACAKHYVGDGGTTEGINENNTVIDRHGLLSIHMPAYYNSIIKGVSTVMVSYSSLNGLKMHANRDLVTGFLKNSLRFRGFVISDWMGIDKLTTPIHANYSYSIEAGIKAGIDMIMAPMNYTEFIDGLTSQVKNNIIPMSRIDDAVKRILRVKFVMGLFENPLADKSLVDQLGSQQEHRELAKEAVRKSLVLLKNGESADEPLLPLPKKSSKILVAGSHADNLGYQCGGWTIEWQGLSGNNLTTGTTILTAIKNTVDPLTEVVYEENPDSNYVKSNNFSYAIVVVGEHLYAETFGDSLNLTIPEPGPSTIYNVCGAVKCVVVLISGRPVVMQPYIPLMDALVAAWLPGSEGQGVADVLFGDYGFTGKLPRTWFRTVDQLPMNVGDPHYDPLFPFEFGLTTKPAQES</sequence>
<organism evidence="6 7">
    <name type="scientific">Dipteronia dyeriana</name>
    <dbReference type="NCBI Taxonomy" id="168575"/>
    <lineage>
        <taxon>Eukaryota</taxon>
        <taxon>Viridiplantae</taxon>
        <taxon>Streptophyta</taxon>
        <taxon>Embryophyta</taxon>
        <taxon>Tracheophyta</taxon>
        <taxon>Spermatophyta</taxon>
        <taxon>Magnoliopsida</taxon>
        <taxon>eudicotyledons</taxon>
        <taxon>Gunneridae</taxon>
        <taxon>Pentapetalae</taxon>
        <taxon>rosids</taxon>
        <taxon>malvids</taxon>
        <taxon>Sapindales</taxon>
        <taxon>Sapindaceae</taxon>
        <taxon>Hippocastanoideae</taxon>
        <taxon>Acereae</taxon>
        <taxon>Dipteronia</taxon>
    </lineage>
</organism>
<feature type="domain" description="Glycoside hydrolase family 3 C-terminal" evidence="5">
    <location>
        <begin position="412"/>
        <end position="621"/>
    </location>
</feature>
<evidence type="ECO:0000259" key="5">
    <source>
        <dbReference type="Pfam" id="PF01915"/>
    </source>
</evidence>
<dbReference type="PANTHER" id="PTHR30620:SF91">
    <property type="entry name" value="BETA-GLUCOSIDASE"/>
    <property type="match status" value="1"/>
</dbReference>
<dbReference type="Proteomes" id="UP001280121">
    <property type="component" value="Unassembled WGS sequence"/>
</dbReference>
<dbReference type="Pfam" id="PF01915">
    <property type="entry name" value="Glyco_hydro_3_C"/>
    <property type="match status" value="1"/>
</dbReference>
<dbReference type="FunFam" id="3.40.50.1700:FF:000002">
    <property type="entry name" value="Glycosyl hydrolase family protein"/>
    <property type="match status" value="1"/>
</dbReference>
<protein>
    <recommendedName>
        <fullName evidence="8">Beta-glucosidase</fullName>
    </recommendedName>
</protein>
<reference evidence="6" key="1">
    <citation type="journal article" date="2023" name="Plant J.">
        <title>Genome sequences and population genomics provide insights into the demographic history, inbreeding, and mutation load of two 'living fossil' tree species of Dipteronia.</title>
        <authorList>
            <person name="Feng Y."/>
            <person name="Comes H.P."/>
            <person name="Chen J."/>
            <person name="Zhu S."/>
            <person name="Lu R."/>
            <person name="Zhang X."/>
            <person name="Li P."/>
            <person name="Qiu J."/>
            <person name="Olsen K.M."/>
            <person name="Qiu Y."/>
        </authorList>
    </citation>
    <scope>NUCLEOTIDE SEQUENCE</scope>
    <source>
        <strain evidence="6">KIB01</strain>
    </source>
</reference>
<dbReference type="InterPro" id="IPR036881">
    <property type="entry name" value="Glyco_hydro_3_C_sf"/>
</dbReference>
<evidence type="ECO:0000256" key="3">
    <source>
        <dbReference type="SAM" id="SignalP"/>
    </source>
</evidence>
<proteinExistence type="predicted"/>
<evidence type="ECO:0008006" key="8">
    <source>
        <dbReference type="Google" id="ProtNLM"/>
    </source>
</evidence>
<evidence type="ECO:0000313" key="6">
    <source>
        <dbReference type="EMBL" id="KAK2638235.1"/>
    </source>
</evidence>
<dbReference type="EMBL" id="JANJYI010000008">
    <property type="protein sequence ID" value="KAK2638235.1"/>
    <property type="molecule type" value="Genomic_DNA"/>
</dbReference>
<name>A0AAD9WQ54_9ROSI</name>
<evidence type="ECO:0000256" key="1">
    <source>
        <dbReference type="ARBA" id="ARBA00022801"/>
    </source>
</evidence>
<keyword evidence="1" id="KW-0378">Hydrolase</keyword>
<keyword evidence="2" id="KW-0326">Glycosidase</keyword>
<gene>
    <name evidence="6" type="ORF">Ddye_026030</name>
</gene>
<dbReference type="GO" id="GO:0008422">
    <property type="term" value="F:beta-glucosidase activity"/>
    <property type="evidence" value="ECO:0007669"/>
    <property type="project" value="TreeGrafter"/>
</dbReference>
<keyword evidence="3" id="KW-0732">Signal</keyword>
<keyword evidence="7" id="KW-1185">Reference proteome</keyword>
<dbReference type="InterPro" id="IPR001764">
    <property type="entry name" value="Glyco_hydro_3_N"/>
</dbReference>
<feature type="chain" id="PRO_5042017011" description="Beta-glucosidase" evidence="3">
    <location>
        <begin position="23"/>
        <end position="628"/>
    </location>
</feature>
<dbReference type="SUPFAM" id="SSF51445">
    <property type="entry name" value="(Trans)glycosidases"/>
    <property type="match status" value="1"/>
</dbReference>
<dbReference type="InterPro" id="IPR036962">
    <property type="entry name" value="Glyco_hydro_3_N_sf"/>
</dbReference>
<dbReference type="FunFam" id="3.20.20.300:FF:000003">
    <property type="entry name" value="Beta-D-glucan exohydrolase isoenzyme ExoI"/>
    <property type="match status" value="1"/>
</dbReference>
<evidence type="ECO:0000259" key="4">
    <source>
        <dbReference type="Pfam" id="PF00933"/>
    </source>
</evidence>
<dbReference type="InterPro" id="IPR017853">
    <property type="entry name" value="GH"/>
</dbReference>
<dbReference type="Gene3D" id="3.20.20.300">
    <property type="entry name" value="Glycoside hydrolase, family 3, N-terminal domain"/>
    <property type="match status" value="1"/>
</dbReference>